<dbReference type="Gramene" id="ONK70278">
    <property type="protein sequence ID" value="ONK70278"/>
    <property type="gene ID" value="A4U43_C05F32090"/>
</dbReference>
<proteinExistence type="predicted"/>
<keyword evidence="2" id="KW-1185">Reference proteome</keyword>
<evidence type="ECO:0000313" key="2">
    <source>
        <dbReference type="Proteomes" id="UP000243459"/>
    </source>
</evidence>
<dbReference type="EMBL" id="CM007385">
    <property type="protein sequence ID" value="ONK70278.1"/>
    <property type="molecule type" value="Genomic_DNA"/>
</dbReference>
<protein>
    <submittedName>
        <fullName evidence="1">Uncharacterized protein</fullName>
    </submittedName>
</protein>
<dbReference type="AlphaFoldDB" id="A0A5P1EW07"/>
<gene>
    <name evidence="1" type="ORF">A4U43_C05F32090</name>
</gene>
<dbReference type="Proteomes" id="UP000243459">
    <property type="component" value="Chromosome 5"/>
</dbReference>
<evidence type="ECO:0000313" key="1">
    <source>
        <dbReference type="EMBL" id="ONK70278.1"/>
    </source>
</evidence>
<organism evidence="1 2">
    <name type="scientific">Asparagus officinalis</name>
    <name type="common">Garden asparagus</name>
    <dbReference type="NCBI Taxonomy" id="4686"/>
    <lineage>
        <taxon>Eukaryota</taxon>
        <taxon>Viridiplantae</taxon>
        <taxon>Streptophyta</taxon>
        <taxon>Embryophyta</taxon>
        <taxon>Tracheophyta</taxon>
        <taxon>Spermatophyta</taxon>
        <taxon>Magnoliopsida</taxon>
        <taxon>Liliopsida</taxon>
        <taxon>Asparagales</taxon>
        <taxon>Asparagaceae</taxon>
        <taxon>Asparagoideae</taxon>
        <taxon>Asparagus</taxon>
    </lineage>
</organism>
<sequence length="157" mass="17688">MSLEDIVKSLATNTMSSIQNLEKQMSQIATTVNRLESQVGGKLPSQPEVNPKNVSAMTLRSGKEVEAPKKALKKVISTMENDEEIEKEIEKEGHSMQKLKDVFELNCRDELEVVLMEHLELETTRDIKFSTGVEEMMAALHSLNPISKRLLSKTFVE</sequence>
<accession>A0A5P1EW07</accession>
<reference evidence="2" key="1">
    <citation type="journal article" date="2017" name="Nat. Commun.">
        <title>The asparagus genome sheds light on the origin and evolution of a young Y chromosome.</title>
        <authorList>
            <person name="Harkess A."/>
            <person name="Zhou J."/>
            <person name="Xu C."/>
            <person name="Bowers J.E."/>
            <person name="Van der Hulst R."/>
            <person name="Ayyampalayam S."/>
            <person name="Mercati F."/>
            <person name="Riccardi P."/>
            <person name="McKain M.R."/>
            <person name="Kakrana A."/>
            <person name="Tang H."/>
            <person name="Ray J."/>
            <person name="Groenendijk J."/>
            <person name="Arikit S."/>
            <person name="Mathioni S.M."/>
            <person name="Nakano M."/>
            <person name="Shan H."/>
            <person name="Telgmann-Rauber A."/>
            <person name="Kanno A."/>
            <person name="Yue Z."/>
            <person name="Chen H."/>
            <person name="Li W."/>
            <person name="Chen Y."/>
            <person name="Xu X."/>
            <person name="Zhang Y."/>
            <person name="Luo S."/>
            <person name="Chen H."/>
            <person name="Gao J."/>
            <person name="Mao Z."/>
            <person name="Pires J.C."/>
            <person name="Luo M."/>
            <person name="Kudrna D."/>
            <person name="Wing R.A."/>
            <person name="Meyers B.C."/>
            <person name="Yi K."/>
            <person name="Kong H."/>
            <person name="Lavrijsen P."/>
            <person name="Sunseri F."/>
            <person name="Falavigna A."/>
            <person name="Ye Y."/>
            <person name="Leebens-Mack J.H."/>
            <person name="Chen G."/>
        </authorList>
    </citation>
    <scope>NUCLEOTIDE SEQUENCE [LARGE SCALE GENOMIC DNA]</scope>
    <source>
        <strain evidence="2">cv. DH0086</strain>
    </source>
</reference>
<name>A0A5P1EW07_ASPOF</name>